<evidence type="ECO:0000313" key="19">
    <source>
        <dbReference type="EMBL" id="QZA58811.1"/>
    </source>
</evidence>
<dbReference type="InterPro" id="IPR050626">
    <property type="entry name" value="Peptidase_M16"/>
</dbReference>
<dbReference type="EC" id="3.4.24.55" evidence="4"/>
<evidence type="ECO:0000256" key="5">
    <source>
        <dbReference type="ARBA" id="ARBA00017565"/>
    </source>
</evidence>
<comment type="similarity">
    <text evidence="3 14">Belongs to the peptidase M16 family.</text>
</comment>
<evidence type="ECO:0000313" key="20">
    <source>
        <dbReference type="Proteomes" id="UP000822862"/>
    </source>
</evidence>
<feature type="domain" description="Peptidase M16 C-terminal" evidence="16">
    <location>
        <begin position="207"/>
        <end position="382"/>
    </location>
</feature>
<dbReference type="EMBL" id="CP075585">
    <property type="protein sequence ID" value="QZA58811.1"/>
    <property type="molecule type" value="Genomic_DNA"/>
</dbReference>
<dbReference type="PANTHER" id="PTHR43690:SF18">
    <property type="entry name" value="INSULIN-DEGRADING ENZYME-RELATED"/>
    <property type="match status" value="1"/>
</dbReference>
<evidence type="ECO:0000256" key="10">
    <source>
        <dbReference type="ARBA" id="ARBA00023049"/>
    </source>
</evidence>
<dbReference type="Gene3D" id="3.30.830.10">
    <property type="entry name" value="Metalloenzyme, LuxS/M16 peptidase-like"/>
    <property type="match status" value="4"/>
</dbReference>
<evidence type="ECO:0000256" key="1">
    <source>
        <dbReference type="ARBA" id="ARBA00001947"/>
    </source>
</evidence>
<dbReference type="Proteomes" id="UP000822862">
    <property type="component" value="Chromosome"/>
</dbReference>
<dbReference type="InterPro" id="IPR032632">
    <property type="entry name" value="Peptidase_M16_M"/>
</dbReference>
<feature type="domain" description="Peptidase M16 middle/third" evidence="17">
    <location>
        <begin position="397"/>
        <end position="662"/>
    </location>
</feature>
<keyword evidence="9" id="KW-0862">Zinc</keyword>
<protein>
    <recommendedName>
        <fullName evidence="5">Protease 3</fullName>
        <ecNumber evidence="4">3.4.24.55</ecNumber>
    </recommendedName>
    <alternativeName>
        <fullName evidence="13">Pitrilysin</fullName>
    </alternativeName>
    <alternativeName>
        <fullName evidence="12">Protease III</fullName>
    </alternativeName>
    <alternativeName>
        <fullName evidence="11">Protease pi</fullName>
    </alternativeName>
</protein>
<dbReference type="InterPro" id="IPR007863">
    <property type="entry name" value="Peptidase_M16_C"/>
</dbReference>
<comment type="cofactor">
    <cofactor evidence="1">
        <name>Zn(2+)</name>
        <dbReference type="ChEBI" id="CHEBI:29105"/>
    </cofactor>
</comment>
<evidence type="ECO:0000259" key="17">
    <source>
        <dbReference type="Pfam" id="PF16187"/>
    </source>
</evidence>
<keyword evidence="7" id="KW-0479">Metal-binding</keyword>
<evidence type="ECO:0000256" key="4">
    <source>
        <dbReference type="ARBA" id="ARBA00012449"/>
    </source>
</evidence>
<evidence type="ECO:0000256" key="3">
    <source>
        <dbReference type="ARBA" id="ARBA00007261"/>
    </source>
</evidence>
<dbReference type="Pfam" id="PF00675">
    <property type="entry name" value="Peptidase_M16"/>
    <property type="match status" value="1"/>
</dbReference>
<evidence type="ECO:0000259" key="15">
    <source>
        <dbReference type="Pfam" id="PF00675"/>
    </source>
</evidence>
<dbReference type="GO" id="GO:0004222">
    <property type="term" value="F:metalloendopeptidase activity"/>
    <property type="evidence" value="ECO:0007669"/>
    <property type="project" value="UniProtKB-EC"/>
</dbReference>
<dbReference type="GO" id="GO:0006508">
    <property type="term" value="P:proteolysis"/>
    <property type="evidence" value="ECO:0007669"/>
    <property type="project" value="UniProtKB-KW"/>
</dbReference>
<evidence type="ECO:0000256" key="11">
    <source>
        <dbReference type="ARBA" id="ARBA00029597"/>
    </source>
</evidence>
<evidence type="ECO:0000256" key="9">
    <source>
        <dbReference type="ARBA" id="ARBA00022833"/>
    </source>
</evidence>
<dbReference type="Pfam" id="PF16187">
    <property type="entry name" value="Peptidase_M16_M"/>
    <property type="match status" value="1"/>
</dbReference>
<evidence type="ECO:0000259" key="18">
    <source>
        <dbReference type="Pfam" id="PF22456"/>
    </source>
</evidence>
<dbReference type="SUPFAM" id="SSF63411">
    <property type="entry name" value="LuxS/MPP-like metallohydrolase"/>
    <property type="match status" value="4"/>
</dbReference>
<dbReference type="InterPro" id="IPR054734">
    <property type="entry name" value="PqqF-like_C_4"/>
</dbReference>
<keyword evidence="20" id="KW-1185">Reference proteome</keyword>
<evidence type="ECO:0000256" key="8">
    <source>
        <dbReference type="ARBA" id="ARBA00022801"/>
    </source>
</evidence>
<evidence type="ECO:0000256" key="14">
    <source>
        <dbReference type="RuleBase" id="RU004447"/>
    </source>
</evidence>
<dbReference type="Pfam" id="PF05193">
    <property type="entry name" value="Peptidase_M16_C"/>
    <property type="match status" value="1"/>
</dbReference>
<accession>A0ABX8Z410</accession>
<feature type="domain" description="Peptidase M16 N-terminal" evidence="15">
    <location>
        <begin position="51"/>
        <end position="178"/>
    </location>
</feature>
<evidence type="ECO:0000259" key="16">
    <source>
        <dbReference type="Pfam" id="PF05193"/>
    </source>
</evidence>
<sequence>MKYILSLIFLHLSLYAQVSRLDYTKIQDLCIPSAFSEREVEKIVLKNGLRMYLISDPFVQQSSAAAVVEAGFWDDPEEYPGMAHFVEHLLFMGTETYPKESEYSQFIKDHGGLENAFTSTDKTVYGFSVETEAYGLALDRFSHFFIDPLFSISCVGRELHAVDQEHAKNIENDLERQYMVFKETGNLDHPNCNFSCGNQETLSKIPLSVLKDWYRAHYTANRMHLVMISSLPIAEMREFAIAKFSPIASATDWKKLPQASLLSDQQKGSISFIKPIKDLKKLTLCWEIPSAFASNLDEKFPEFIAYILNKEVKGSLLAKLKRENIAKNLSVYCHRLSKDQCLFFIDVFLTDSSLIQTNTVISYVFAALQRLKLELLDDLFKEFKTIYTQRLTYESIDHVFNKVMELASDIIYEDFSTYPTKTRIPSLFNAKKFSNDFLDVLNPSDCVYSLMADPNKTGVILDRKEQWMQVEYALVPIDLKYLQEWRDVSVHPDITLPEANPYLQDIQDDNPILIYQDEGSEVYFKRTHSSANGLAFQFKSPFLDQTPKSAVLAELWLYALNDLLADDLCFASDAGIGINIDFNPLYLYFEVFGSNEKALLLTKKIFQAAKQVSISEEKFQIYVGSLAAQYKNSSKKLALFQAQMEMESIISDSPCTQQRLLALQSLSWEDFFNFSESFSQCLYTKAFLYVDLLQSQAIALFQDLQAILHAEAYPLIQHIEHKMLVLSDLNKPSKLVLKTEQQGSGMVILLQEGSFNFESRAVQKILSQALQTAFFEALRTQQQTAYIVNSYDQERENQLLQYFSVQSNTHTANDLLARFELFLRDFDKNLDIEISLERFETIRSSIISSLKNMEKENFLDRLRTMFALSFYCRDFEQIKKLIDGLHGLSYDRFCMVAHQMLSKDNLRRLAVLVEGEVVTREGDSYDELSSREDVQMLGEFVSNF</sequence>
<dbReference type="Pfam" id="PF22456">
    <property type="entry name" value="PqqF-like_C_4"/>
    <property type="match status" value="1"/>
</dbReference>
<comment type="function">
    <text evidence="2">Endopeptidase that degrades small peptides of less than 7 kDa, such as glucagon and insulin.</text>
</comment>
<dbReference type="InterPro" id="IPR011765">
    <property type="entry name" value="Pept_M16_N"/>
</dbReference>
<dbReference type="InterPro" id="IPR011249">
    <property type="entry name" value="Metalloenz_LuxS/M16"/>
</dbReference>
<keyword evidence="8 19" id="KW-0378">Hydrolase</keyword>
<reference evidence="19 20" key="1">
    <citation type="submission" date="2020-01" db="EMBL/GenBank/DDBJ databases">
        <authorList>
            <person name="Sixt B."/>
            <person name="Schulz F."/>
            <person name="Kostanjsek R."/>
            <person name="Koestlbacher S."/>
            <person name="Collingro A."/>
            <person name="Toenshoff E."/>
            <person name="Horn M."/>
        </authorList>
    </citation>
    <scope>NUCLEOTIDE SEQUENCE [LARGE SCALE GENOMIC DNA]</scope>
    <source>
        <strain evidence="19 20">15C</strain>
    </source>
</reference>
<name>A0ABX8Z410_9BACT</name>
<reference evidence="19 20" key="2">
    <citation type="submission" date="2021-05" db="EMBL/GenBank/DDBJ databases">
        <title>Ecology and evolution of chlamydial symbionts of arthropods.</title>
        <authorList>
            <person name="Halter T."/>
            <person name="Sixt B.S."/>
            <person name="Toenshoff E.R."/>
            <person name="Koestlbacher S."/>
            <person name="Schulz F."/>
            <person name="Kostanjsek R."/>
            <person name="Collingro A."/>
            <person name="Hendrickx F."/>
            <person name="Horn M."/>
        </authorList>
    </citation>
    <scope>NUCLEOTIDE SEQUENCE [LARGE SCALE GENOMIC DNA]</scope>
    <source>
        <strain evidence="19 20">15C</strain>
    </source>
</reference>
<dbReference type="PROSITE" id="PS00143">
    <property type="entry name" value="INSULINASE"/>
    <property type="match status" value="1"/>
</dbReference>
<evidence type="ECO:0000256" key="2">
    <source>
        <dbReference type="ARBA" id="ARBA00002184"/>
    </source>
</evidence>
<dbReference type="PANTHER" id="PTHR43690">
    <property type="entry name" value="NARDILYSIN"/>
    <property type="match status" value="1"/>
</dbReference>
<evidence type="ECO:0000256" key="13">
    <source>
        <dbReference type="ARBA" id="ARBA00033450"/>
    </source>
</evidence>
<gene>
    <name evidence="19" type="ORF">RHAB15C_0000690</name>
</gene>
<evidence type="ECO:0000256" key="6">
    <source>
        <dbReference type="ARBA" id="ARBA00022670"/>
    </source>
</evidence>
<evidence type="ECO:0000256" key="12">
    <source>
        <dbReference type="ARBA" id="ARBA00031184"/>
    </source>
</evidence>
<dbReference type="RefSeq" id="WP_194844693.1">
    <property type="nucleotide sequence ID" value="NZ_CP075585.1"/>
</dbReference>
<keyword evidence="10" id="KW-0482">Metalloprotease</keyword>
<organism evidence="19 20">
    <name type="scientific">Candidatus Rhabdochlamydia porcellionis</name>
    <dbReference type="NCBI Taxonomy" id="225148"/>
    <lineage>
        <taxon>Bacteria</taxon>
        <taxon>Pseudomonadati</taxon>
        <taxon>Chlamydiota</taxon>
        <taxon>Chlamydiia</taxon>
        <taxon>Parachlamydiales</taxon>
        <taxon>Candidatus Rhabdochlamydiaceae</taxon>
        <taxon>Candidatus Rhabdochlamydia</taxon>
    </lineage>
</organism>
<feature type="domain" description="Coenzyme PQQ synthesis protein F-like C-terminal lobe" evidence="18">
    <location>
        <begin position="766"/>
        <end position="855"/>
    </location>
</feature>
<dbReference type="InterPro" id="IPR001431">
    <property type="entry name" value="Pept_M16_Zn_BS"/>
</dbReference>
<evidence type="ECO:0000256" key="7">
    <source>
        <dbReference type="ARBA" id="ARBA00022723"/>
    </source>
</evidence>
<proteinExistence type="inferred from homology"/>
<keyword evidence="6 19" id="KW-0645">Protease</keyword>